<evidence type="ECO:0000256" key="7">
    <source>
        <dbReference type="ARBA" id="ARBA00023187"/>
    </source>
</evidence>
<proteinExistence type="inferred from homology"/>
<evidence type="ECO:0000313" key="12">
    <source>
        <dbReference type="EMBL" id="CAH2009835.1"/>
    </source>
</evidence>
<sequence>MGRRSRSKSPFGGVGRRRDRERNKDRDRERDRERDRDRERHRRKRSRDRSRDRERRRHSPDRDGRRRFSLSRSRSRSRSLEKRSGHNRGLLAERPVVTAADLEGKSVEEQEMMKLMGFCNFDTTKGKKVEGNDSGGVHVILKRKYRQYMNRKGGFNRPLDFVA</sequence>
<dbReference type="InterPro" id="IPR013957">
    <property type="entry name" value="SNRNP27"/>
</dbReference>
<dbReference type="AlphaFoldDB" id="A0A9P0MDS8"/>
<dbReference type="EMBL" id="CAKOFQ010007922">
    <property type="protein sequence ID" value="CAH2009835.1"/>
    <property type="molecule type" value="Genomic_DNA"/>
</dbReference>
<evidence type="ECO:0000256" key="6">
    <source>
        <dbReference type="ARBA" id="ARBA00022664"/>
    </source>
</evidence>
<evidence type="ECO:0000313" key="13">
    <source>
        <dbReference type="Proteomes" id="UP001152888"/>
    </source>
</evidence>
<evidence type="ECO:0000256" key="3">
    <source>
        <dbReference type="ARBA" id="ARBA00008218"/>
    </source>
</evidence>
<accession>A0A9P0MDS8</accession>
<comment type="similarity">
    <text evidence="3">Belongs to the SNUT3 family.</text>
</comment>
<gene>
    <name evidence="12" type="ORF">ACAOBT_LOCUS31155</name>
</gene>
<dbReference type="Pfam" id="PF08648">
    <property type="entry name" value="SNRNP27"/>
    <property type="match status" value="1"/>
</dbReference>
<organism evidence="12 13">
    <name type="scientific">Acanthoscelides obtectus</name>
    <name type="common">Bean weevil</name>
    <name type="synonym">Bruchus obtectus</name>
    <dbReference type="NCBI Taxonomy" id="200917"/>
    <lineage>
        <taxon>Eukaryota</taxon>
        <taxon>Metazoa</taxon>
        <taxon>Ecdysozoa</taxon>
        <taxon>Arthropoda</taxon>
        <taxon>Hexapoda</taxon>
        <taxon>Insecta</taxon>
        <taxon>Pterygota</taxon>
        <taxon>Neoptera</taxon>
        <taxon>Endopterygota</taxon>
        <taxon>Coleoptera</taxon>
        <taxon>Polyphaga</taxon>
        <taxon>Cucujiformia</taxon>
        <taxon>Chrysomeloidea</taxon>
        <taxon>Chrysomelidae</taxon>
        <taxon>Bruchinae</taxon>
        <taxon>Bruchini</taxon>
        <taxon>Acanthoscelides</taxon>
    </lineage>
</organism>
<evidence type="ECO:0000256" key="8">
    <source>
        <dbReference type="ARBA" id="ARBA00023242"/>
    </source>
</evidence>
<feature type="compositionally biased region" description="Basic and acidic residues" evidence="10">
    <location>
        <begin position="16"/>
        <end position="38"/>
    </location>
</feature>
<dbReference type="PANTHER" id="PTHR31077:SF1">
    <property type="entry name" value="U4_U6.U5 SMALL NUCLEAR RIBONUCLEOPROTEIN 27 KDA PROTEIN"/>
    <property type="match status" value="1"/>
</dbReference>
<dbReference type="Proteomes" id="UP001152888">
    <property type="component" value="Unassembled WGS sequence"/>
</dbReference>
<reference evidence="12" key="1">
    <citation type="submission" date="2022-03" db="EMBL/GenBank/DDBJ databases">
        <authorList>
            <person name="Sayadi A."/>
        </authorList>
    </citation>
    <scope>NUCLEOTIDE SEQUENCE</scope>
</reference>
<feature type="compositionally biased region" description="Basic residues" evidence="10">
    <location>
        <begin position="67"/>
        <end position="77"/>
    </location>
</feature>
<evidence type="ECO:0000256" key="2">
    <source>
        <dbReference type="ARBA" id="ARBA00004123"/>
    </source>
</evidence>
<name>A0A9P0MDS8_ACAOB</name>
<comment type="caution">
    <text evidence="12">The sequence shown here is derived from an EMBL/GenBank/DDBJ whole genome shotgun (WGS) entry which is preliminary data.</text>
</comment>
<feature type="region of interest" description="Disordered" evidence="10">
    <location>
        <begin position="1"/>
        <end position="94"/>
    </location>
</feature>
<comment type="subunit">
    <text evidence="4">Part of a tri-snRNP complex.</text>
</comment>
<dbReference type="PANTHER" id="PTHR31077">
    <property type="entry name" value="U4/U6.U5 SMALL NUCLEAR RIBONUCLEOPROTEIN 27 KDA PROTEIN"/>
    <property type="match status" value="1"/>
</dbReference>
<keyword evidence="6" id="KW-0507">mRNA processing</keyword>
<evidence type="ECO:0000256" key="1">
    <source>
        <dbReference type="ARBA" id="ARBA00003632"/>
    </source>
</evidence>
<feature type="domain" description="U4/U6.U5 small nuclear ribonucleoprotein 27kDa protein" evidence="11">
    <location>
        <begin position="108"/>
        <end position="161"/>
    </location>
</feature>
<dbReference type="GO" id="GO:0071011">
    <property type="term" value="C:precatalytic spliceosome"/>
    <property type="evidence" value="ECO:0007669"/>
    <property type="project" value="TreeGrafter"/>
</dbReference>
<comment type="function">
    <text evidence="1">May play a role in mRNA splicing.</text>
</comment>
<evidence type="ECO:0000256" key="4">
    <source>
        <dbReference type="ARBA" id="ARBA00011825"/>
    </source>
</evidence>
<protein>
    <recommendedName>
        <fullName evidence="5">U4/U6.U5 small nuclear ribonucleoprotein 27 kDa protein</fullName>
    </recommendedName>
    <alternativeName>
        <fullName evidence="9">U4/U6.U5 tri-snRNP-associated protein 3</fullName>
    </alternativeName>
</protein>
<keyword evidence="13" id="KW-1185">Reference proteome</keyword>
<dbReference type="GO" id="GO:0006397">
    <property type="term" value="P:mRNA processing"/>
    <property type="evidence" value="ECO:0007669"/>
    <property type="project" value="UniProtKB-KW"/>
</dbReference>
<keyword evidence="8" id="KW-0539">Nucleus</keyword>
<evidence type="ECO:0000256" key="10">
    <source>
        <dbReference type="SAM" id="MobiDB-lite"/>
    </source>
</evidence>
<evidence type="ECO:0000259" key="11">
    <source>
        <dbReference type="Pfam" id="PF08648"/>
    </source>
</evidence>
<dbReference type="GO" id="GO:0008380">
    <property type="term" value="P:RNA splicing"/>
    <property type="evidence" value="ECO:0007669"/>
    <property type="project" value="UniProtKB-KW"/>
</dbReference>
<comment type="subcellular location">
    <subcellularLocation>
        <location evidence="2">Nucleus</location>
    </subcellularLocation>
</comment>
<dbReference type="OrthoDB" id="21368at2759"/>
<keyword evidence="7" id="KW-0508">mRNA splicing</keyword>
<evidence type="ECO:0000256" key="5">
    <source>
        <dbReference type="ARBA" id="ARBA00014357"/>
    </source>
</evidence>
<evidence type="ECO:0000256" key="9">
    <source>
        <dbReference type="ARBA" id="ARBA00031864"/>
    </source>
</evidence>
<feature type="compositionally biased region" description="Basic residues" evidence="10">
    <location>
        <begin position="39"/>
        <end position="59"/>
    </location>
</feature>